<dbReference type="GO" id="GO:0006413">
    <property type="term" value="P:translational initiation"/>
    <property type="evidence" value="ECO:0007669"/>
    <property type="project" value="TreeGrafter"/>
</dbReference>
<feature type="coiled-coil region" evidence="2">
    <location>
        <begin position="75"/>
        <end position="105"/>
    </location>
</feature>
<dbReference type="InterPro" id="IPR008971">
    <property type="entry name" value="HSP40/DnaJ_pept-bd"/>
</dbReference>
<dbReference type="GeneID" id="54585386"/>
<evidence type="ECO:0000256" key="1">
    <source>
        <dbReference type="ARBA" id="ARBA00023186"/>
    </source>
</evidence>
<dbReference type="AlphaFoldDB" id="A0A6A6IJE9"/>
<feature type="region of interest" description="Disordered" evidence="3">
    <location>
        <begin position="228"/>
        <end position="313"/>
    </location>
</feature>
<dbReference type="GO" id="GO:0051087">
    <property type="term" value="F:protein-folding chaperone binding"/>
    <property type="evidence" value="ECO:0007669"/>
    <property type="project" value="TreeGrafter"/>
</dbReference>
<dbReference type="Pfam" id="PF01556">
    <property type="entry name" value="DnaJ_C"/>
    <property type="match status" value="1"/>
</dbReference>
<gene>
    <name evidence="5" type="ORF">BU26DRAFT_550481</name>
</gene>
<sequence>MANFGFSAGDIILVSKYAWDVYKVSKHAGEDFKGITIDVKLLRSHLRTLDEEIENRNSLIHRSDARQRDELGSLLRSCRADLRELEKLLAKYKSLKRSNPRARDKLAFRASKQADIRNKIATHNDRLQRFLNGLHTVSLGRIESRAEIQAHSLEEILQKLDSVHQAVRAGKRDPSVLTDMDDWIKQELVDDNITETDVEVNREEISAWLERLRVNGEFTSVLNGIAEQEENDEDGESSVVPDLSFQPRRKTANKAPKAATNASDLRPLEASEERAYHETGYKSSSPTDAEQSVSSHASEAEIPITAQKQPREFKIQKTDSVISSNEELLSDTEELNADFEVDLTLHSLPEHIMPDPNSNSSAAVQRKSWSISTLGRQLPYQWIPREGKSELEIPLPVTLEEIFNGAMKRVKIKRLAYNESDGTCFVEGTVKAVWIEAGQGNKSRIHQRGWGNGNGFCSQDVIFIVEEKPHALFERIAWPDNKFCFNLRHALQITLCEALCGWERNLVGLDGSKFRFSCPGPTQIDRTEIVWGHGLPLQSRPTSRGNLWVSLLINYPDSLNDAQKCGLGDVLRQSGMKGRFKAEVLGKD</sequence>
<dbReference type="RefSeq" id="XP_033685311.1">
    <property type="nucleotide sequence ID" value="XM_033832056.1"/>
</dbReference>
<dbReference type="OrthoDB" id="5404564at2759"/>
<dbReference type="InterPro" id="IPR051339">
    <property type="entry name" value="DnaJ_subfamily_B"/>
</dbReference>
<dbReference type="EMBL" id="ML987194">
    <property type="protein sequence ID" value="KAF2250307.1"/>
    <property type="molecule type" value="Genomic_DNA"/>
</dbReference>
<dbReference type="Gene3D" id="2.60.260.20">
    <property type="entry name" value="Urease metallochaperone UreE, N-terminal domain"/>
    <property type="match status" value="2"/>
</dbReference>
<feature type="compositionally biased region" description="Polar residues" evidence="3">
    <location>
        <begin position="281"/>
        <end position="297"/>
    </location>
</feature>
<evidence type="ECO:0000313" key="6">
    <source>
        <dbReference type="Proteomes" id="UP000800094"/>
    </source>
</evidence>
<dbReference type="GO" id="GO:0005829">
    <property type="term" value="C:cytosol"/>
    <property type="evidence" value="ECO:0007669"/>
    <property type="project" value="TreeGrafter"/>
</dbReference>
<keyword evidence="1" id="KW-0143">Chaperone</keyword>
<accession>A0A6A6IJE9</accession>
<dbReference type="PANTHER" id="PTHR24078">
    <property type="entry name" value="DNAJ HOMOLOG SUBFAMILY C MEMBER"/>
    <property type="match status" value="1"/>
</dbReference>
<dbReference type="GO" id="GO:0051082">
    <property type="term" value="F:unfolded protein binding"/>
    <property type="evidence" value="ECO:0007669"/>
    <property type="project" value="InterPro"/>
</dbReference>
<dbReference type="Proteomes" id="UP000800094">
    <property type="component" value="Unassembled WGS sequence"/>
</dbReference>
<reference evidence="5" key="1">
    <citation type="journal article" date="2020" name="Stud. Mycol.">
        <title>101 Dothideomycetes genomes: a test case for predicting lifestyles and emergence of pathogens.</title>
        <authorList>
            <person name="Haridas S."/>
            <person name="Albert R."/>
            <person name="Binder M."/>
            <person name="Bloem J."/>
            <person name="Labutti K."/>
            <person name="Salamov A."/>
            <person name="Andreopoulos B."/>
            <person name="Baker S."/>
            <person name="Barry K."/>
            <person name="Bills G."/>
            <person name="Bluhm B."/>
            <person name="Cannon C."/>
            <person name="Castanera R."/>
            <person name="Culley D."/>
            <person name="Daum C."/>
            <person name="Ezra D."/>
            <person name="Gonzalez J."/>
            <person name="Henrissat B."/>
            <person name="Kuo A."/>
            <person name="Liang C."/>
            <person name="Lipzen A."/>
            <person name="Lutzoni F."/>
            <person name="Magnuson J."/>
            <person name="Mondo S."/>
            <person name="Nolan M."/>
            <person name="Ohm R."/>
            <person name="Pangilinan J."/>
            <person name="Park H.-J."/>
            <person name="Ramirez L."/>
            <person name="Alfaro M."/>
            <person name="Sun H."/>
            <person name="Tritt A."/>
            <person name="Yoshinaga Y."/>
            <person name="Zwiers L.-H."/>
            <person name="Turgeon B."/>
            <person name="Goodwin S."/>
            <person name="Spatafora J."/>
            <person name="Crous P."/>
            <person name="Grigoriev I."/>
        </authorList>
    </citation>
    <scope>NUCLEOTIDE SEQUENCE</scope>
    <source>
        <strain evidence="5">CBS 122368</strain>
    </source>
</reference>
<protein>
    <recommendedName>
        <fullName evidence="4">Chaperone DnaJ C-terminal domain-containing protein</fullName>
    </recommendedName>
</protein>
<dbReference type="SUPFAM" id="SSF49493">
    <property type="entry name" value="HSP40/DnaJ peptide-binding domain"/>
    <property type="match status" value="2"/>
</dbReference>
<dbReference type="PANTHER" id="PTHR24078:SF553">
    <property type="entry name" value="DNAJ HOMOLOG SUBFAMILY B MEMBER 5"/>
    <property type="match status" value="1"/>
</dbReference>
<dbReference type="InterPro" id="IPR002939">
    <property type="entry name" value="DnaJ_C"/>
</dbReference>
<feature type="compositionally biased region" description="Low complexity" evidence="3">
    <location>
        <begin position="253"/>
        <end position="262"/>
    </location>
</feature>
<keyword evidence="2" id="KW-0175">Coiled coil</keyword>
<evidence type="ECO:0000313" key="5">
    <source>
        <dbReference type="EMBL" id="KAF2250307.1"/>
    </source>
</evidence>
<organism evidence="5 6">
    <name type="scientific">Trematosphaeria pertusa</name>
    <dbReference type="NCBI Taxonomy" id="390896"/>
    <lineage>
        <taxon>Eukaryota</taxon>
        <taxon>Fungi</taxon>
        <taxon>Dikarya</taxon>
        <taxon>Ascomycota</taxon>
        <taxon>Pezizomycotina</taxon>
        <taxon>Dothideomycetes</taxon>
        <taxon>Pleosporomycetidae</taxon>
        <taxon>Pleosporales</taxon>
        <taxon>Massarineae</taxon>
        <taxon>Trematosphaeriaceae</taxon>
        <taxon>Trematosphaeria</taxon>
    </lineage>
</organism>
<name>A0A6A6IJE9_9PLEO</name>
<keyword evidence="6" id="KW-1185">Reference proteome</keyword>
<evidence type="ECO:0000256" key="2">
    <source>
        <dbReference type="SAM" id="Coils"/>
    </source>
</evidence>
<feature type="compositionally biased region" description="Basic and acidic residues" evidence="3">
    <location>
        <begin position="266"/>
        <end position="280"/>
    </location>
</feature>
<evidence type="ECO:0000259" key="4">
    <source>
        <dbReference type="Pfam" id="PF01556"/>
    </source>
</evidence>
<evidence type="ECO:0000256" key="3">
    <source>
        <dbReference type="SAM" id="MobiDB-lite"/>
    </source>
</evidence>
<feature type="domain" description="Chaperone DnaJ C-terminal" evidence="4">
    <location>
        <begin position="391"/>
        <end position="556"/>
    </location>
</feature>
<dbReference type="GO" id="GO:0006457">
    <property type="term" value="P:protein folding"/>
    <property type="evidence" value="ECO:0007669"/>
    <property type="project" value="InterPro"/>
</dbReference>
<dbReference type="CDD" id="cd10747">
    <property type="entry name" value="DnaJ_C"/>
    <property type="match status" value="1"/>
</dbReference>
<proteinExistence type="predicted"/>